<proteinExistence type="predicted"/>
<dbReference type="PANTHER" id="PTHR46411:SF3">
    <property type="entry name" value="AAA+ ATPASE DOMAIN-CONTAINING PROTEIN"/>
    <property type="match status" value="1"/>
</dbReference>
<feature type="domain" description="AAA+ ATPase" evidence="2">
    <location>
        <begin position="525"/>
        <end position="652"/>
    </location>
</feature>
<dbReference type="SUPFAM" id="SSF52540">
    <property type="entry name" value="P-loop containing nucleoside triphosphate hydrolases"/>
    <property type="match status" value="1"/>
</dbReference>
<sequence>MSYTLKRITAKALGKRPPRPGAKERNGTSRSSTKNPIDTSNAIRFSDILSPSRSSLDSSSGSHSGTSTEPEQGLQCEIKTLYEGPSKCQCCINWVETFPDDLRSSVERQAETKTKAVVARMRKNHSEGKPLVLDSIVVQSPRLKQLLSQVFHGYEGITTSLKRLVFKSPFHPFYYRWNLLTQLVEDQADDDSIGAHHARLFYRLIYDEMKEMVVEVNDLVKNRVITFEYLWAIFEPGVRIFSSSYIDEVDKGCFYIVDTCNYIQDSRGTKYLELNVKFVDYNGNKYGFRAAKLTIEEFVGTRSITELEAYPSEYCPELEHLEAMALDRGHRFQELEGIHYMAYTGLAFWMERKGDLQVRNIDGRIVVDAASHKHFNFEQAFLLTDLDSNSVTPVIDVKDREHVSRSYGGCGGVLYGSESPSPPPHDRLQRNGLTRAIGTKHKEKPKQELTRDQLILCTAHVRGYSLKIKKWLQFSIDSIKPISWNENAFPSLVLQDGRKDLILSFVESHIENKSAFDDVIEGKGQGVIMLLVGSPGVGKTLTAEAIADLIRKPLYVLSAGELGSDPHDVENKLQAILEITERWDAVLLFDECDVFLQKRSLNNMEHNEIVSVFLRILEYYKGILFMTSNRADAIDTAFQSRIHLTLHYPDLDSAAKKQIWTQFVKNSTLEHDLIDADFEELSHLDLNGRQIKNMVKISMLLGKREKGVLNRRIINTVLHCTEADATLIQAQTN</sequence>
<evidence type="ECO:0000313" key="4">
    <source>
        <dbReference type="Proteomes" id="UP001408356"/>
    </source>
</evidence>
<dbReference type="EMBL" id="JARVKF010000353">
    <property type="protein sequence ID" value="KAK9418790.1"/>
    <property type="molecule type" value="Genomic_DNA"/>
</dbReference>
<dbReference type="PANTHER" id="PTHR46411">
    <property type="entry name" value="FAMILY ATPASE, PUTATIVE-RELATED"/>
    <property type="match status" value="1"/>
</dbReference>
<accession>A0ABR2UVT7</accession>
<dbReference type="InterPro" id="IPR003959">
    <property type="entry name" value="ATPase_AAA_core"/>
</dbReference>
<dbReference type="InterPro" id="IPR054289">
    <property type="entry name" value="DUF7025"/>
</dbReference>
<gene>
    <name evidence="3" type="ORF">SUNI508_07810</name>
</gene>
<comment type="caution">
    <text evidence="3">The sequence shown here is derived from an EMBL/GenBank/DDBJ whole genome shotgun (WGS) entry which is preliminary data.</text>
</comment>
<keyword evidence="4" id="KW-1185">Reference proteome</keyword>
<feature type="region of interest" description="Disordered" evidence="1">
    <location>
        <begin position="1"/>
        <end position="72"/>
    </location>
</feature>
<dbReference type="InterPro" id="IPR003593">
    <property type="entry name" value="AAA+_ATPase"/>
</dbReference>
<evidence type="ECO:0000256" key="1">
    <source>
        <dbReference type="SAM" id="MobiDB-lite"/>
    </source>
</evidence>
<dbReference type="Pfam" id="PF00004">
    <property type="entry name" value="AAA"/>
    <property type="match status" value="1"/>
</dbReference>
<feature type="compositionally biased region" description="Low complexity" evidence="1">
    <location>
        <begin position="46"/>
        <end position="71"/>
    </location>
</feature>
<evidence type="ECO:0000259" key="2">
    <source>
        <dbReference type="SMART" id="SM00382"/>
    </source>
</evidence>
<name>A0ABR2UVT7_9PEZI</name>
<feature type="compositionally biased region" description="Polar residues" evidence="1">
    <location>
        <begin position="28"/>
        <end position="43"/>
    </location>
</feature>
<reference evidence="3 4" key="1">
    <citation type="journal article" date="2024" name="J. Plant Pathol.">
        <title>Sequence and assembly of the genome of Seiridium unicorne, isolate CBS 538.82, causal agent of cypress canker disease.</title>
        <authorList>
            <person name="Scali E."/>
            <person name="Rocca G.D."/>
            <person name="Danti R."/>
            <person name="Garbelotto M."/>
            <person name="Barberini S."/>
            <person name="Baroncelli R."/>
            <person name="Emiliani G."/>
        </authorList>
    </citation>
    <scope>NUCLEOTIDE SEQUENCE [LARGE SCALE GENOMIC DNA]</scope>
    <source>
        <strain evidence="3 4">BM-138-508</strain>
    </source>
</reference>
<dbReference type="InterPro" id="IPR027417">
    <property type="entry name" value="P-loop_NTPase"/>
</dbReference>
<dbReference type="Pfam" id="PF22942">
    <property type="entry name" value="DUF7025"/>
    <property type="match status" value="1"/>
</dbReference>
<dbReference type="Proteomes" id="UP001408356">
    <property type="component" value="Unassembled WGS sequence"/>
</dbReference>
<protein>
    <recommendedName>
        <fullName evidence="2">AAA+ ATPase domain-containing protein</fullName>
    </recommendedName>
</protein>
<evidence type="ECO:0000313" key="3">
    <source>
        <dbReference type="EMBL" id="KAK9418790.1"/>
    </source>
</evidence>
<dbReference type="SMART" id="SM00382">
    <property type="entry name" value="AAA"/>
    <property type="match status" value="1"/>
</dbReference>
<organism evidence="3 4">
    <name type="scientific">Seiridium unicorne</name>
    <dbReference type="NCBI Taxonomy" id="138068"/>
    <lineage>
        <taxon>Eukaryota</taxon>
        <taxon>Fungi</taxon>
        <taxon>Dikarya</taxon>
        <taxon>Ascomycota</taxon>
        <taxon>Pezizomycotina</taxon>
        <taxon>Sordariomycetes</taxon>
        <taxon>Xylariomycetidae</taxon>
        <taxon>Amphisphaeriales</taxon>
        <taxon>Sporocadaceae</taxon>
        <taxon>Seiridium</taxon>
    </lineage>
</organism>
<dbReference type="Gene3D" id="3.40.50.300">
    <property type="entry name" value="P-loop containing nucleotide triphosphate hydrolases"/>
    <property type="match status" value="1"/>
</dbReference>
<dbReference type="CDD" id="cd19481">
    <property type="entry name" value="RecA-like_protease"/>
    <property type="match status" value="1"/>
</dbReference>